<dbReference type="GO" id="GO:0017136">
    <property type="term" value="F:histone deacetylase activity, NAD-dependent"/>
    <property type="evidence" value="ECO:0007669"/>
    <property type="project" value="TreeGrafter"/>
</dbReference>
<dbReference type="SUPFAM" id="SSF52467">
    <property type="entry name" value="DHS-like NAD/FAD-binding domain"/>
    <property type="match status" value="1"/>
</dbReference>
<feature type="compositionally biased region" description="Basic and acidic residues" evidence="11">
    <location>
        <begin position="690"/>
        <end position="702"/>
    </location>
</feature>
<feature type="compositionally biased region" description="Polar residues" evidence="11">
    <location>
        <begin position="501"/>
        <end position="524"/>
    </location>
</feature>
<feature type="binding site" evidence="10">
    <location>
        <position position="336"/>
    </location>
    <ligand>
        <name>Zn(2+)</name>
        <dbReference type="ChEBI" id="CHEBI:29105"/>
    </ligand>
</feature>
<dbReference type="GO" id="GO:0003714">
    <property type="term" value="F:transcription corepressor activity"/>
    <property type="evidence" value="ECO:0007669"/>
    <property type="project" value="TreeGrafter"/>
</dbReference>
<comment type="subcellular location">
    <subcellularLocation>
        <location evidence="2">Nucleus</location>
    </subcellularLocation>
</comment>
<dbReference type="CDD" id="cd01408">
    <property type="entry name" value="SIRT1"/>
    <property type="match status" value="1"/>
</dbReference>
<feature type="binding site" evidence="10">
    <location>
        <position position="360"/>
    </location>
    <ligand>
        <name>Zn(2+)</name>
        <dbReference type="ChEBI" id="CHEBI:29105"/>
    </ligand>
</feature>
<feature type="region of interest" description="Disordered" evidence="11">
    <location>
        <begin position="476"/>
        <end position="560"/>
    </location>
</feature>
<evidence type="ECO:0000256" key="8">
    <source>
        <dbReference type="ARBA" id="ARBA00023027"/>
    </source>
</evidence>
<dbReference type="GO" id="GO:0005654">
    <property type="term" value="C:nucleoplasm"/>
    <property type="evidence" value="ECO:0007669"/>
    <property type="project" value="TreeGrafter"/>
</dbReference>
<gene>
    <name evidence="13" type="ORF">JTE90_005217</name>
</gene>
<dbReference type="Gene3D" id="3.40.50.1220">
    <property type="entry name" value="TPP-binding domain"/>
    <property type="match status" value="1"/>
</dbReference>
<feature type="binding site" evidence="10">
    <location>
        <position position="339"/>
    </location>
    <ligand>
        <name>Zn(2+)</name>
        <dbReference type="ChEBI" id="CHEBI:29105"/>
    </ligand>
</feature>
<keyword evidence="14" id="KW-1185">Reference proteome</keyword>
<dbReference type="PANTHER" id="PTHR11085:SF9">
    <property type="entry name" value="NAD-DEPENDENT PROTEIN DEACETYLASE SIRTUIN-1"/>
    <property type="match status" value="1"/>
</dbReference>
<comment type="similarity">
    <text evidence="3">Belongs to the sirtuin family. Class I subfamily.</text>
</comment>
<dbReference type="InterPro" id="IPR026590">
    <property type="entry name" value="Ssirtuin_cat_dom"/>
</dbReference>
<evidence type="ECO:0000256" key="5">
    <source>
        <dbReference type="ARBA" id="ARBA00022679"/>
    </source>
</evidence>
<dbReference type="InterPro" id="IPR003000">
    <property type="entry name" value="Sirtuin"/>
</dbReference>
<evidence type="ECO:0000313" key="14">
    <source>
        <dbReference type="Proteomes" id="UP000827092"/>
    </source>
</evidence>
<dbReference type="FunFam" id="3.30.1600.10:FF:000013">
    <property type="entry name" value="NAD-dependent protein deacetylase sirtuin-1"/>
    <property type="match status" value="1"/>
</dbReference>
<dbReference type="InterPro" id="IPR029035">
    <property type="entry name" value="DHS-like_NAD/FAD-binding_dom"/>
</dbReference>
<evidence type="ECO:0000256" key="1">
    <source>
        <dbReference type="ARBA" id="ARBA00001947"/>
    </source>
</evidence>
<reference evidence="13 14" key="1">
    <citation type="journal article" date="2022" name="Nat. Ecol. Evol.">
        <title>A masculinizing supergene underlies an exaggerated male reproductive morph in a spider.</title>
        <authorList>
            <person name="Hendrickx F."/>
            <person name="De Corte Z."/>
            <person name="Sonet G."/>
            <person name="Van Belleghem S.M."/>
            <person name="Kostlbacher S."/>
            <person name="Vangestel C."/>
        </authorList>
    </citation>
    <scope>NUCLEOTIDE SEQUENCE [LARGE SCALE GENOMIC DNA]</scope>
    <source>
        <strain evidence="13">W744_W776</strain>
    </source>
</reference>
<feature type="active site" description="Proton acceptor" evidence="10">
    <location>
        <position position="328"/>
    </location>
</feature>
<protein>
    <recommendedName>
        <fullName evidence="4">protein acetyllysine N-acetyltransferase</fullName>
        <ecNumber evidence="4">2.3.1.286</ecNumber>
    </recommendedName>
</protein>
<keyword evidence="9" id="KW-0539">Nucleus</keyword>
<comment type="cofactor">
    <cofactor evidence="1">
        <name>Zn(2+)</name>
        <dbReference type="ChEBI" id="CHEBI:29105"/>
    </cofactor>
</comment>
<feature type="compositionally biased region" description="Polar residues" evidence="11">
    <location>
        <begin position="124"/>
        <end position="151"/>
    </location>
</feature>
<dbReference type="GO" id="GO:0005637">
    <property type="term" value="C:nuclear inner membrane"/>
    <property type="evidence" value="ECO:0007669"/>
    <property type="project" value="TreeGrafter"/>
</dbReference>
<dbReference type="InterPro" id="IPR050134">
    <property type="entry name" value="NAD-dep_sirtuin_deacylases"/>
</dbReference>
<comment type="caution">
    <text evidence="13">The sequence shown here is derived from an EMBL/GenBank/DDBJ whole genome shotgun (WGS) entry which is preliminary data.</text>
</comment>
<evidence type="ECO:0000259" key="12">
    <source>
        <dbReference type="PROSITE" id="PS50305"/>
    </source>
</evidence>
<evidence type="ECO:0000256" key="2">
    <source>
        <dbReference type="ARBA" id="ARBA00004123"/>
    </source>
</evidence>
<evidence type="ECO:0000256" key="3">
    <source>
        <dbReference type="ARBA" id="ARBA00006924"/>
    </source>
</evidence>
<dbReference type="AlphaFoldDB" id="A0AAV6UKB5"/>
<organism evidence="13 14">
    <name type="scientific">Oedothorax gibbosus</name>
    <dbReference type="NCBI Taxonomy" id="931172"/>
    <lineage>
        <taxon>Eukaryota</taxon>
        <taxon>Metazoa</taxon>
        <taxon>Ecdysozoa</taxon>
        <taxon>Arthropoda</taxon>
        <taxon>Chelicerata</taxon>
        <taxon>Arachnida</taxon>
        <taxon>Araneae</taxon>
        <taxon>Araneomorphae</taxon>
        <taxon>Entelegynae</taxon>
        <taxon>Araneoidea</taxon>
        <taxon>Linyphiidae</taxon>
        <taxon>Erigoninae</taxon>
        <taxon>Oedothorax</taxon>
    </lineage>
</organism>
<dbReference type="Gene3D" id="3.30.1600.10">
    <property type="entry name" value="SIR2/SIRT2 'Small Domain"/>
    <property type="match status" value="1"/>
</dbReference>
<keyword evidence="6 10" id="KW-0479">Metal-binding</keyword>
<feature type="domain" description="Deacetylase sirtuin-type" evidence="12">
    <location>
        <begin position="201"/>
        <end position="459"/>
    </location>
</feature>
<keyword evidence="5" id="KW-0808">Transferase</keyword>
<keyword evidence="8" id="KW-0520">NAD</keyword>
<dbReference type="GO" id="GO:0046872">
    <property type="term" value="F:metal ion binding"/>
    <property type="evidence" value="ECO:0007669"/>
    <property type="project" value="UniProtKB-KW"/>
</dbReference>
<dbReference type="GO" id="GO:0033553">
    <property type="term" value="C:rDNA heterochromatin"/>
    <property type="evidence" value="ECO:0007669"/>
    <property type="project" value="TreeGrafter"/>
</dbReference>
<dbReference type="PANTHER" id="PTHR11085">
    <property type="entry name" value="NAD-DEPENDENT PROTEIN DEACYLASE SIRTUIN-5, MITOCHONDRIAL-RELATED"/>
    <property type="match status" value="1"/>
</dbReference>
<dbReference type="Proteomes" id="UP000827092">
    <property type="component" value="Unassembled WGS sequence"/>
</dbReference>
<evidence type="ECO:0000256" key="11">
    <source>
        <dbReference type="SAM" id="MobiDB-lite"/>
    </source>
</evidence>
<keyword evidence="7 10" id="KW-0862">Zinc</keyword>
<feature type="region of interest" description="Disordered" evidence="11">
    <location>
        <begin position="659"/>
        <end position="702"/>
    </location>
</feature>
<feature type="region of interest" description="Disordered" evidence="11">
    <location>
        <begin position="87"/>
        <end position="151"/>
    </location>
</feature>
<accession>A0AAV6UKB5</accession>
<dbReference type="PROSITE" id="PS50305">
    <property type="entry name" value="SIRTUIN"/>
    <property type="match status" value="1"/>
</dbReference>
<evidence type="ECO:0000256" key="9">
    <source>
        <dbReference type="ARBA" id="ARBA00023242"/>
    </source>
</evidence>
<feature type="compositionally biased region" description="Low complexity" evidence="11">
    <location>
        <begin position="594"/>
        <end position="605"/>
    </location>
</feature>
<sequence length="702" mass="77261">MADAVRASCAAPVFKRPRLEFSACESEALISYESVSSEERFSIDSGLQEDVYEGTSSNDCPMMEGSVNFCSDPPSAGVHNTVDVPDVGGMFQQKDGADNFSHGPPSSMLAHELPQGEKDEDQDSNISELSGLSDLSNVSDDWKNNPSGESAWVEQQRSCGMDPRVLLAEIFPEGAPIPTNVNEGLLWRYILSMLHEPRRPKLPAVNTLDDAVALLRRCSRVIVLTGAGVSVSCGIPDFRSRNGIYARLSKDYPDLPDPQAMFDINYFRKDPRPFFKFAKEIYPGQFQPSPSHRFIRLLEKEGKLLRNYTQNIDTLEHAAGIRNVITCHGSFATATCTICRYKVDSSVIKEDIFNQTIPYCPMCGGEGGIMKPDIVFFGEGLSDEFHECKNQDKQACDLLIVVGSSLKVRPVAMIPSCIPTHVPQILINREPLNHLTFDIELLGDCDVILGELARRLKSEWTIEEDIVGAPLREIRIPPASSKQPDPAPDLAALEPSAGPEINNNLQHPSEPSLSQGGDESNSCDYASLSAIRLEDSSEDGSCTHPEDTTTQQFPPEGASVHELVKKMPGDSYLFLPPNRYVFHGAEMDDEDDSCSTSTDYSSSDEPPLNPQEEECAPSEGPLEKEQSFQEVLEKALMGPERSGDKNLSGREDCFSRWQAAAEDSCSSSDCSRSPRRQEEANKCSPLPEHSPLREAPKESPDT</sequence>
<evidence type="ECO:0000256" key="6">
    <source>
        <dbReference type="ARBA" id="ARBA00022723"/>
    </source>
</evidence>
<feature type="region of interest" description="Disordered" evidence="11">
    <location>
        <begin position="584"/>
        <end position="627"/>
    </location>
</feature>
<dbReference type="Pfam" id="PF02146">
    <property type="entry name" value="SIR2"/>
    <property type="match status" value="1"/>
</dbReference>
<dbReference type="EC" id="2.3.1.286" evidence="4"/>
<dbReference type="EMBL" id="JAFNEN010000368">
    <property type="protein sequence ID" value="KAG8184604.1"/>
    <property type="molecule type" value="Genomic_DNA"/>
</dbReference>
<proteinExistence type="inferred from homology"/>
<feature type="binding site" evidence="10">
    <location>
        <position position="363"/>
    </location>
    <ligand>
        <name>Zn(2+)</name>
        <dbReference type="ChEBI" id="CHEBI:29105"/>
    </ligand>
</feature>
<evidence type="ECO:0000256" key="4">
    <source>
        <dbReference type="ARBA" id="ARBA00012928"/>
    </source>
</evidence>
<dbReference type="GO" id="GO:0002039">
    <property type="term" value="F:p53 binding"/>
    <property type="evidence" value="ECO:0007669"/>
    <property type="project" value="TreeGrafter"/>
</dbReference>
<name>A0AAV6UKB5_9ARAC</name>
<evidence type="ECO:0000256" key="10">
    <source>
        <dbReference type="PROSITE-ProRule" id="PRU00236"/>
    </source>
</evidence>
<evidence type="ECO:0000256" key="7">
    <source>
        <dbReference type="ARBA" id="ARBA00022833"/>
    </source>
</evidence>
<evidence type="ECO:0000313" key="13">
    <source>
        <dbReference type="EMBL" id="KAG8184604.1"/>
    </source>
</evidence>
<dbReference type="GO" id="GO:0070403">
    <property type="term" value="F:NAD+ binding"/>
    <property type="evidence" value="ECO:0007669"/>
    <property type="project" value="InterPro"/>
</dbReference>
<dbReference type="InterPro" id="IPR026591">
    <property type="entry name" value="Sirtuin_cat_small_dom_sf"/>
</dbReference>